<feature type="transmembrane region" description="Helical" evidence="1">
    <location>
        <begin position="160"/>
        <end position="183"/>
    </location>
</feature>
<feature type="transmembrane region" description="Helical" evidence="1">
    <location>
        <begin position="128"/>
        <end position="148"/>
    </location>
</feature>
<keyword evidence="1" id="KW-0812">Transmembrane</keyword>
<keyword evidence="1" id="KW-0472">Membrane</keyword>
<name>A0ABR6RAF5_9BURK</name>
<dbReference type="RefSeq" id="WP_184704324.1">
    <property type="nucleotide sequence ID" value="NZ_JACHKZ010000001.1"/>
</dbReference>
<feature type="transmembrane region" description="Helical" evidence="1">
    <location>
        <begin position="103"/>
        <end position="122"/>
    </location>
</feature>
<gene>
    <name evidence="2" type="ORF">HNP33_000191</name>
</gene>
<evidence type="ECO:0000313" key="2">
    <source>
        <dbReference type="EMBL" id="MBB6576143.1"/>
    </source>
</evidence>
<feature type="transmembrane region" description="Helical" evidence="1">
    <location>
        <begin position="203"/>
        <end position="227"/>
    </location>
</feature>
<sequence>MGLSRSQPEVDNDSANWNIPPFWHKLNSFFLFPFQRTPFMYAVVLSLCAYAMFMGLLIGIAVFVGLMLAVSRYAFKAAAYASRGVLDSSDYDHYPLDADLKVLPWKFFGVLLVHGFVIGMLAQASLKLGVLGNLGSSFLIPVTLMVLISTGSLSSAINPFILLGTIAGIGLPYFLLCLFLFLLMQGAPMAMGFLLVLVPKAMLAPLMAFVIIYFLWVIAAMIGYVMYQNHAEFGIEPDKAPEAEGGSTVQIDPQAAEAKRRDAAVAQLVQNGDMQAAQDEAREWQRLNYDNVADQRRYHRVLKLTDKTAELARHGQQFIDLLLRKQQASEALEVWGSCYKRMPGFKLESAEATLALASTAWKRQQVSHALAVLQNFEKNYPGSPVIPQAQELIVRVLKQGLGKPDQAVRVFMRMKMRHPEHPSTQEAAWILRDELPQDSTKPTAPVAPV</sequence>
<dbReference type="Gene3D" id="1.25.40.10">
    <property type="entry name" value="Tetratricopeptide repeat domain"/>
    <property type="match status" value="1"/>
</dbReference>
<evidence type="ECO:0000313" key="3">
    <source>
        <dbReference type="Proteomes" id="UP000562492"/>
    </source>
</evidence>
<keyword evidence="1" id="KW-1133">Transmembrane helix</keyword>
<proteinExistence type="predicted"/>
<evidence type="ECO:0000256" key="1">
    <source>
        <dbReference type="SAM" id="Phobius"/>
    </source>
</evidence>
<feature type="transmembrane region" description="Helical" evidence="1">
    <location>
        <begin position="39"/>
        <end position="70"/>
    </location>
</feature>
<protein>
    <recommendedName>
        <fullName evidence="4">Transmembrane protein</fullName>
    </recommendedName>
</protein>
<keyword evidence="3" id="KW-1185">Reference proteome</keyword>
<dbReference type="Proteomes" id="UP000562492">
    <property type="component" value="Unassembled WGS sequence"/>
</dbReference>
<evidence type="ECO:0008006" key="4">
    <source>
        <dbReference type="Google" id="ProtNLM"/>
    </source>
</evidence>
<dbReference type="InterPro" id="IPR011990">
    <property type="entry name" value="TPR-like_helical_dom_sf"/>
</dbReference>
<accession>A0ABR6RAF5</accession>
<reference evidence="2 3" key="1">
    <citation type="submission" date="2020-08" db="EMBL/GenBank/DDBJ databases">
        <title>Functional genomics of gut bacteria from endangered species of beetles.</title>
        <authorList>
            <person name="Carlos-Shanley C."/>
        </authorList>
    </citation>
    <scope>NUCLEOTIDE SEQUENCE [LARGE SCALE GENOMIC DNA]</scope>
    <source>
        <strain evidence="2 3">S00124</strain>
    </source>
</reference>
<organism evidence="2 3">
    <name type="scientific">Comamonas odontotermitis</name>
    <dbReference type="NCBI Taxonomy" id="379895"/>
    <lineage>
        <taxon>Bacteria</taxon>
        <taxon>Pseudomonadati</taxon>
        <taxon>Pseudomonadota</taxon>
        <taxon>Betaproteobacteria</taxon>
        <taxon>Burkholderiales</taxon>
        <taxon>Comamonadaceae</taxon>
        <taxon>Comamonas</taxon>
    </lineage>
</organism>
<comment type="caution">
    <text evidence="2">The sequence shown here is derived from an EMBL/GenBank/DDBJ whole genome shotgun (WGS) entry which is preliminary data.</text>
</comment>
<dbReference type="EMBL" id="JACHKZ010000001">
    <property type="protein sequence ID" value="MBB6576143.1"/>
    <property type="molecule type" value="Genomic_DNA"/>
</dbReference>